<evidence type="ECO:0000313" key="2">
    <source>
        <dbReference type="Proteomes" id="UP000678679"/>
    </source>
</evidence>
<name>A0AAX1NA35_9BACT</name>
<accession>A0AAX1NA35</accession>
<dbReference type="RefSeq" id="WP_169663806.1">
    <property type="nucleotide sequence ID" value="NZ_CP076133.1"/>
</dbReference>
<dbReference type="AlphaFoldDB" id="A0AAX1NA35"/>
<proteinExistence type="predicted"/>
<sequence length="143" mass="16769">MQLIYKCSVATFDISEFPLVKIVCHKEQPNLEDVIEYKNLKNKVFKDFNEPFIVISDVSKIKWMDSEARIEYGKNLKESDDKYLHLFKTAYVVVPNIVVNIMLKGINLVAKPRFRQVICSSYDEAYKKAKSELKFMIDYQKVS</sequence>
<dbReference type="EMBL" id="CP076133">
    <property type="protein sequence ID" value="QWG04330.1"/>
    <property type="molecule type" value="Genomic_DNA"/>
</dbReference>
<dbReference type="KEGG" id="fya:KMW28_25895"/>
<organism evidence="1 2">
    <name type="scientific">Flammeovirga yaeyamensis</name>
    <dbReference type="NCBI Taxonomy" id="367791"/>
    <lineage>
        <taxon>Bacteria</taxon>
        <taxon>Pseudomonadati</taxon>
        <taxon>Bacteroidota</taxon>
        <taxon>Cytophagia</taxon>
        <taxon>Cytophagales</taxon>
        <taxon>Flammeovirgaceae</taxon>
        <taxon>Flammeovirga</taxon>
    </lineage>
</organism>
<protein>
    <submittedName>
        <fullName evidence="1">Uncharacterized protein</fullName>
    </submittedName>
</protein>
<dbReference type="Proteomes" id="UP000678679">
    <property type="component" value="Chromosome 2"/>
</dbReference>
<reference evidence="1 2" key="1">
    <citation type="submission" date="2021-05" db="EMBL/GenBank/DDBJ databases">
        <title>Comparative genomic studies on the polysaccharide-degrading batcterial strains of the Flammeovirga genus.</title>
        <authorList>
            <person name="Zewei F."/>
            <person name="Zheng Z."/>
            <person name="Yu L."/>
            <person name="Ruyue G."/>
            <person name="Yanhong M."/>
            <person name="Yuanyuan C."/>
            <person name="Jingyan G."/>
            <person name="Wenjun H."/>
        </authorList>
    </citation>
    <scope>NUCLEOTIDE SEQUENCE [LARGE SCALE GENOMIC DNA]</scope>
    <source>
        <strain evidence="1 2">NBRC:100898</strain>
    </source>
</reference>
<gene>
    <name evidence="1" type="ORF">KMW28_25895</name>
</gene>
<evidence type="ECO:0000313" key="1">
    <source>
        <dbReference type="EMBL" id="QWG04330.1"/>
    </source>
</evidence>
<keyword evidence="2" id="KW-1185">Reference proteome</keyword>